<dbReference type="Pfam" id="PF00578">
    <property type="entry name" value="AhpC-TSA"/>
    <property type="match status" value="1"/>
</dbReference>
<dbReference type="Gene3D" id="3.40.30.10">
    <property type="entry name" value="Glutaredoxin"/>
    <property type="match status" value="1"/>
</dbReference>
<dbReference type="InterPro" id="IPR013766">
    <property type="entry name" value="Thioredoxin_domain"/>
</dbReference>
<dbReference type="GO" id="GO:0016209">
    <property type="term" value="F:antioxidant activity"/>
    <property type="evidence" value="ECO:0007669"/>
    <property type="project" value="InterPro"/>
</dbReference>
<dbReference type="STRING" id="1162668.LFE_1135"/>
<dbReference type="PATRIC" id="fig|1162668.3.peg.1316"/>
<dbReference type="GO" id="GO:0016491">
    <property type="term" value="F:oxidoreductase activity"/>
    <property type="evidence" value="ECO:0007669"/>
    <property type="project" value="InterPro"/>
</dbReference>
<keyword evidence="7" id="KW-1185">Reference proteome</keyword>
<keyword evidence="4" id="KW-0676">Redox-active center</keyword>
<protein>
    <submittedName>
        <fullName evidence="6">Putative thioredoxin family protein</fullName>
    </submittedName>
</protein>
<reference evidence="7" key="2">
    <citation type="submission" date="2012-03" db="EMBL/GenBank/DDBJ databases">
        <title>The complete genome sequence of the pioneer microbe on fresh volcanic deposit, Leptospirillum ferrooxidans strain C2-3.</title>
        <authorList>
            <person name="Fujimura R."/>
            <person name="Sato Y."/>
            <person name="Nishizawa T."/>
            <person name="Nanba K."/>
            <person name="Oshima K."/>
            <person name="Hattori M."/>
            <person name="Kamijo T."/>
            <person name="Ohta H."/>
        </authorList>
    </citation>
    <scope>NUCLEOTIDE SEQUENCE [LARGE SCALE GENOMIC DNA]</scope>
    <source>
        <strain evidence="7">C2-3</strain>
    </source>
</reference>
<evidence type="ECO:0000256" key="4">
    <source>
        <dbReference type="ARBA" id="ARBA00023284"/>
    </source>
</evidence>
<dbReference type="Proteomes" id="UP000007382">
    <property type="component" value="Chromosome"/>
</dbReference>
<keyword evidence="2" id="KW-0201">Cytochrome c-type biogenesis</keyword>
<evidence type="ECO:0000256" key="2">
    <source>
        <dbReference type="ARBA" id="ARBA00022748"/>
    </source>
</evidence>
<comment type="subcellular location">
    <subcellularLocation>
        <location evidence="1">Cell envelope</location>
    </subcellularLocation>
</comment>
<keyword evidence="3" id="KW-1015">Disulfide bond</keyword>
<dbReference type="eggNOG" id="COG0526">
    <property type="taxonomic scope" value="Bacteria"/>
</dbReference>
<dbReference type="GO" id="GO:0030313">
    <property type="term" value="C:cell envelope"/>
    <property type="evidence" value="ECO:0007669"/>
    <property type="project" value="UniProtKB-SubCell"/>
</dbReference>
<evidence type="ECO:0000313" key="6">
    <source>
        <dbReference type="EMBL" id="BAM06826.1"/>
    </source>
</evidence>
<dbReference type="InterPro" id="IPR017937">
    <property type="entry name" value="Thioredoxin_CS"/>
</dbReference>
<dbReference type="PROSITE" id="PS00194">
    <property type="entry name" value="THIOREDOXIN_1"/>
    <property type="match status" value="1"/>
</dbReference>
<organism evidence="6 7">
    <name type="scientific">Leptospirillum ferrooxidans (strain C2-3)</name>
    <dbReference type="NCBI Taxonomy" id="1162668"/>
    <lineage>
        <taxon>Bacteria</taxon>
        <taxon>Pseudomonadati</taxon>
        <taxon>Nitrospirota</taxon>
        <taxon>Nitrospiria</taxon>
        <taxon>Nitrospirales</taxon>
        <taxon>Nitrospiraceae</taxon>
        <taxon>Leptospirillum</taxon>
    </lineage>
</organism>
<dbReference type="InterPro" id="IPR050553">
    <property type="entry name" value="Thioredoxin_ResA/DsbE_sf"/>
</dbReference>
<dbReference type="PANTHER" id="PTHR42852">
    <property type="entry name" value="THIOL:DISULFIDE INTERCHANGE PROTEIN DSBE"/>
    <property type="match status" value="1"/>
</dbReference>
<feature type="domain" description="Thioredoxin" evidence="5">
    <location>
        <begin position="54"/>
        <end position="194"/>
    </location>
</feature>
<dbReference type="PROSITE" id="PS51257">
    <property type="entry name" value="PROKAR_LIPOPROTEIN"/>
    <property type="match status" value="1"/>
</dbReference>
<accession>I0INH7</accession>
<evidence type="ECO:0000313" key="7">
    <source>
        <dbReference type="Proteomes" id="UP000007382"/>
    </source>
</evidence>
<dbReference type="InterPro" id="IPR036249">
    <property type="entry name" value="Thioredoxin-like_sf"/>
</dbReference>
<dbReference type="EMBL" id="AP012342">
    <property type="protein sequence ID" value="BAM06826.1"/>
    <property type="molecule type" value="Genomic_DNA"/>
</dbReference>
<dbReference type="AlphaFoldDB" id="I0INH7"/>
<dbReference type="GO" id="GO:0017004">
    <property type="term" value="P:cytochrome complex assembly"/>
    <property type="evidence" value="ECO:0007669"/>
    <property type="project" value="UniProtKB-KW"/>
</dbReference>
<dbReference type="HOGENOM" id="CLU_042529_11_0_0"/>
<dbReference type="RefSeq" id="WP_014449316.1">
    <property type="nucleotide sequence ID" value="NC_017094.1"/>
</dbReference>
<sequence length="205" mass="22501">MAIMNRLFHTSFGVLLFLTFMGLACPSLSAGAGETSLTQTIPDSLAQAMGLQVFDNRMIAPDLSAPNPSGVVHHLSDYRGDLVVLNFWATWCVPCRKEIPSLDAFSKKWSGAHVRVVSVAMDRRTQHVTEFMKKYPISYPVLLGRKGQIDSRYFGLGIPQTYLIDSRGILIGRLTGPRDWLSPDATKLIGAILAVGNPSPEKGLR</sequence>
<dbReference type="InterPro" id="IPR000866">
    <property type="entry name" value="AhpC/TSA"/>
</dbReference>
<evidence type="ECO:0000259" key="5">
    <source>
        <dbReference type="PROSITE" id="PS51352"/>
    </source>
</evidence>
<gene>
    <name evidence="6" type="ordered locus">LFE_1135</name>
</gene>
<dbReference type="CDD" id="cd02966">
    <property type="entry name" value="TlpA_like_family"/>
    <property type="match status" value="1"/>
</dbReference>
<name>I0INH7_LEPFC</name>
<dbReference type="OrthoDB" id="9799347at2"/>
<evidence type="ECO:0000256" key="1">
    <source>
        <dbReference type="ARBA" id="ARBA00004196"/>
    </source>
</evidence>
<proteinExistence type="predicted"/>
<dbReference type="SUPFAM" id="SSF52833">
    <property type="entry name" value="Thioredoxin-like"/>
    <property type="match status" value="1"/>
</dbReference>
<dbReference type="PROSITE" id="PS51352">
    <property type="entry name" value="THIOREDOXIN_2"/>
    <property type="match status" value="1"/>
</dbReference>
<reference evidence="6 7" key="1">
    <citation type="journal article" date="2012" name="J. Bacteriol.">
        <title>Complete Genome Sequence of Leptospirillum ferrooxidans Strain C2-3, Isolated from a Fresh Volcanic Ash Deposit on the Island of Miyake, Japan.</title>
        <authorList>
            <person name="Fujimura R."/>
            <person name="Sato Y."/>
            <person name="Nishizawa T."/>
            <person name="Oshima K."/>
            <person name="Kim S.-W."/>
            <person name="Hattori M."/>
            <person name="Kamijo T."/>
            <person name="Ohta H."/>
        </authorList>
    </citation>
    <scope>NUCLEOTIDE SEQUENCE [LARGE SCALE GENOMIC DNA]</scope>
    <source>
        <strain evidence="6 7">C2-3</strain>
    </source>
</reference>
<dbReference type="PANTHER" id="PTHR42852:SF6">
    <property type="entry name" value="THIOL:DISULFIDE INTERCHANGE PROTEIN DSBE"/>
    <property type="match status" value="1"/>
</dbReference>
<evidence type="ECO:0000256" key="3">
    <source>
        <dbReference type="ARBA" id="ARBA00023157"/>
    </source>
</evidence>
<dbReference type="KEGG" id="lfc:LFE_1135"/>